<evidence type="ECO:0000313" key="3">
    <source>
        <dbReference type="Proteomes" id="UP001347796"/>
    </source>
</evidence>
<dbReference type="InterPro" id="IPR029058">
    <property type="entry name" value="AB_hydrolase_fold"/>
</dbReference>
<evidence type="ECO:0000259" key="1">
    <source>
        <dbReference type="Pfam" id="PF00561"/>
    </source>
</evidence>
<name>A0AAN8JZ01_PATCE</name>
<organism evidence="2 3">
    <name type="scientific">Patella caerulea</name>
    <name type="common">Rayed Mediterranean limpet</name>
    <dbReference type="NCBI Taxonomy" id="87958"/>
    <lineage>
        <taxon>Eukaryota</taxon>
        <taxon>Metazoa</taxon>
        <taxon>Spiralia</taxon>
        <taxon>Lophotrochozoa</taxon>
        <taxon>Mollusca</taxon>
        <taxon>Gastropoda</taxon>
        <taxon>Patellogastropoda</taxon>
        <taxon>Patelloidea</taxon>
        <taxon>Patellidae</taxon>
        <taxon>Patella</taxon>
    </lineage>
</organism>
<dbReference type="PANTHER" id="PTHR46331">
    <property type="entry name" value="VALACYCLOVIR HYDROLASE"/>
    <property type="match status" value="1"/>
</dbReference>
<dbReference type="Proteomes" id="UP001347796">
    <property type="component" value="Unassembled WGS sequence"/>
</dbReference>
<protein>
    <recommendedName>
        <fullName evidence="1">AB hydrolase-1 domain-containing protein</fullName>
    </recommendedName>
</protein>
<accession>A0AAN8JZ01</accession>
<dbReference type="Gene3D" id="3.40.50.1820">
    <property type="entry name" value="alpha/beta hydrolase"/>
    <property type="match status" value="1"/>
</dbReference>
<dbReference type="PANTHER" id="PTHR46331:SF2">
    <property type="entry name" value="VALACYCLOVIR HYDROLASE"/>
    <property type="match status" value="1"/>
</dbReference>
<comment type="caution">
    <text evidence="2">The sequence shown here is derived from an EMBL/GenBank/DDBJ whole genome shotgun (WGS) entry which is preliminary data.</text>
</comment>
<reference evidence="2 3" key="1">
    <citation type="submission" date="2024-01" db="EMBL/GenBank/DDBJ databases">
        <title>The genome of the rayed Mediterranean limpet Patella caerulea (Linnaeus, 1758).</title>
        <authorList>
            <person name="Anh-Thu Weber A."/>
            <person name="Halstead-Nussloch G."/>
        </authorList>
    </citation>
    <scope>NUCLEOTIDE SEQUENCE [LARGE SCALE GENOMIC DNA]</scope>
    <source>
        <strain evidence="2">AATW-2023a</strain>
        <tissue evidence="2">Whole specimen</tissue>
    </source>
</reference>
<dbReference type="Pfam" id="PF00561">
    <property type="entry name" value="Abhydrolase_1"/>
    <property type="match status" value="2"/>
</dbReference>
<sequence length="312" mass="35778">MALIKRASCLSAQLVRTAYISCIRNLSDVSEVSTTERLQIISMNTLSKHADEFQRSGLESQKVQVNDARIHYVKSGVGNHVLLLLPGALGSSKTDFEPQLTGFNKEKFTLISFDPRGFGQSIPPERDWPLDYFRRDADDAVGLMKRLSYKKFSVLGWSDGGIIGLILAAQYPELVHRLVVWGSNAYVAPTDVDLFKGLSNIDTWSARMREPFIKVYGEKYFRAQWKNWIEAYCRYYYERDGDICKGDLKNIKCPTFIIHGKKDPLVIEEHPNYLHENISNSRLHVIPEGKHNLHLRYAKEFNQLVQTFLDET</sequence>
<dbReference type="AlphaFoldDB" id="A0AAN8JZ01"/>
<dbReference type="SUPFAM" id="SSF53474">
    <property type="entry name" value="alpha/beta-Hydrolases"/>
    <property type="match status" value="1"/>
</dbReference>
<dbReference type="EMBL" id="JAZGQO010000006">
    <property type="protein sequence ID" value="KAK6185424.1"/>
    <property type="molecule type" value="Genomic_DNA"/>
</dbReference>
<keyword evidence="3" id="KW-1185">Reference proteome</keyword>
<feature type="domain" description="AB hydrolase-1" evidence="1">
    <location>
        <begin position="224"/>
        <end position="295"/>
    </location>
</feature>
<proteinExistence type="predicted"/>
<feature type="domain" description="AB hydrolase-1" evidence="1">
    <location>
        <begin position="81"/>
        <end position="212"/>
    </location>
</feature>
<dbReference type="GO" id="GO:0017171">
    <property type="term" value="F:serine hydrolase activity"/>
    <property type="evidence" value="ECO:0007669"/>
    <property type="project" value="TreeGrafter"/>
</dbReference>
<gene>
    <name evidence="2" type="ORF">SNE40_007665</name>
</gene>
<evidence type="ECO:0000313" key="2">
    <source>
        <dbReference type="EMBL" id="KAK6185424.1"/>
    </source>
</evidence>
<dbReference type="InterPro" id="IPR000073">
    <property type="entry name" value="AB_hydrolase_1"/>
</dbReference>